<dbReference type="EMBL" id="CP075584">
    <property type="protein sequence ID" value="WBM81003.1"/>
    <property type="molecule type" value="Genomic_DNA"/>
</dbReference>
<dbReference type="Proteomes" id="UP001212421">
    <property type="component" value="Chromosome"/>
</dbReference>
<dbReference type="PANTHER" id="PTHR24421:SF10">
    <property type="entry name" value="NITRATE_NITRITE SENSOR PROTEIN NARQ"/>
    <property type="match status" value="1"/>
</dbReference>
<dbReference type="CDD" id="cd16917">
    <property type="entry name" value="HATPase_UhpB-NarQ-NarX-like"/>
    <property type="match status" value="1"/>
</dbReference>
<feature type="transmembrane region" description="Helical" evidence="9">
    <location>
        <begin position="140"/>
        <end position="157"/>
    </location>
</feature>
<sequence>MTLSASPRELAAYRPRWYRNPRTLDLAAVAVTIVAAATEFSVPLANGTSLFGYLPLTISLLGVLVSRRYPWTGIVMVTLTPLLAAAVGWDPLITWTMAVFTAFSVTLRALPGVWVGLLVGPTLYFAAVMYNGIGFGSPTALTAFAFGFMAAAAGSAVRSHDQYRNELEQRTLDALAARDTEANGRVTEERLRIARDLHDVIGHEVAVLGIHLGVAEVNLPSDASVARESLHSARTSVQSVLLETQRILNVLRSDTSEGPDSGAGLRPAPDFSGIPDLIESCRNAGVDVRADLAPAPAALDPEVSTAAFRIVQEALTNSQRHGSGPVTLSTTVDGAVLTITVSNPKTLRTSKIASPAQARPGAAPVPRRGYGLVGMRERAASAGGKLVVEDRDDLFQVTATLRVDGGRLQ</sequence>
<keyword evidence="7" id="KW-0067">ATP-binding</keyword>
<dbReference type="Gene3D" id="1.20.5.1930">
    <property type="match status" value="1"/>
</dbReference>
<feature type="transmembrane region" description="Helical" evidence="9">
    <location>
        <begin position="113"/>
        <end position="133"/>
    </location>
</feature>
<dbReference type="InterPro" id="IPR050482">
    <property type="entry name" value="Sensor_HK_TwoCompSys"/>
</dbReference>
<dbReference type="InterPro" id="IPR036890">
    <property type="entry name" value="HATPase_C_sf"/>
</dbReference>
<keyword evidence="6" id="KW-0418">Kinase</keyword>
<evidence type="ECO:0000313" key="12">
    <source>
        <dbReference type="Proteomes" id="UP001212421"/>
    </source>
</evidence>
<keyword evidence="4" id="KW-0808">Transferase</keyword>
<keyword evidence="9" id="KW-1133">Transmembrane helix</keyword>
<feature type="domain" description="Signal transduction histidine kinase subgroup 3 dimerisation and phosphoacceptor" evidence="10">
    <location>
        <begin position="189"/>
        <end position="254"/>
    </location>
</feature>
<dbReference type="RefSeq" id="WP_281535740.1">
    <property type="nucleotide sequence ID" value="NZ_CP075584.1"/>
</dbReference>
<keyword evidence="3" id="KW-0597">Phosphoprotein</keyword>
<feature type="transmembrane region" description="Helical" evidence="9">
    <location>
        <begin position="50"/>
        <end position="66"/>
    </location>
</feature>
<comment type="catalytic activity">
    <reaction evidence="1">
        <text>ATP + protein L-histidine = ADP + protein N-phospho-L-histidine.</text>
        <dbReference type="EC" id="2.7.13.3"/>
    </reaction>
</comment>
<feature type="transmembrane region" description="Helical" evidence="9">
    <location>
        <begin position="73"/>
        <end position="93"/>
    </location>
</feature>
<dbReference type="InterPro" id="IPR011712">
    <property type="entry name" value="Sig_transdc_His_kin_sub3_dim/P"/>
</dbReference>
<organism evidence="11 12">
    <name type="scientific">Cryobacterium breve</name>
    <dbReference type="NCBI Taxonomy" id="1259258"/>
    <lineage>
        <taxon>Bacteria</taxon>
        <taxon>Bacillati</taxon>
        <taxon>Actinomycetota</taxon>
        <taxon>Actinomycetes</taxon>
        <taxon>Micrococcales</taxon>
        <taxon>Microbacteriaceae</taxon>
        <taxon>Cryobacterium</taxon>
    </lineage>
</organism>
<protein>
    <recommendedName>
        <fullName evidence="2">histidine kinase</fullName>
        <ecNumber evidence="2">2.7.13.3</ecNumber>
    </recommendedName>
</protein>
<name>A0ABY7NEQ9_9MICO</name>
<accession>A0ABY7NEQ9</accession>
<keyword evidence="12" id="KW-1185">Reference proteome</keyword>
<dbReference type="Pfam" id="PF07730">
    <property type="entry name" value="HisKA_3"/>
    <property type="match status" value="1"/>
</dbReference>
<evidence type="ECO:0000256" key="6">
    <source>
        <dbReference type="ARBA" id="ARBA00022777"/>
    </source>
</evidence>
<dbReference type="EC" id="2.7.13.3" evidence="2"/>
<evidence type="ECO:0000256" key="9">
    <source>
        <dbReference type="SAM" id="Phobius"/>
    </source>
</evidence>
<evidence type="ECO:0000256" key="5">
    <source>
        <dbReference type="ARBA" id="ARBA00022741"/>
    </source>
</evidence>
<evidence type="ECO:0000256" key="3">
    <source>
        <dbReference type="ARBA" id="ARBA00022553"/>
    </source>
</evidence>
<dbReference type="SUPFAM" id="SSF55874">
    <property type="entry name" value="ATPase domain of HSP90 chaperone/DNA topoisomerase II/histidine kinase"/>
    <property type="match status" value="1"/>
</dbReference>
<keyword evidence="5" id="KW-0547">Nucleotide-binding</keyword>
<proteinExistence type="predicted"/>
<evidence type="ECO:0000259" key="10">
    <source>
        <dbReference type="Pfam" id="PF07730"/>
    </source>
</evidence>
<reference evidence="11 12" key="1">
    <citation type="submission" date="2021-05" db="EMBL/GenBank/DDBJ databases">
        <authorList>
            <person name="Kumar R."/>
            <person name="Kumar A."/>
            <person name="Mukhia S."/>
        </authorList>
    </citation>
    <scope>NUCLEOTIDE SEQUENCE [LARGE SCALE GENOMIC DNA]</scope>
    <source>
        <strain evidence="11 12">ERMR7:08</strain>
    </source>
</reference>
<evidence type="ECO:0000256" key="4">
    <source>
        <dbReference type="ARBA" id="ARBA00022679"/>
    </source>
</evidence>
<keyword evidence="9" id="KW-0472">Membrane</keyword>
<keyword evidence="8" id="KW-0902">Two-component regulatory system</keyword>
<evidence type="ECO:0000256" key="2">
    <source>
        <dbReference type="ARBA" id="ARBA00012438"/>
    </source>
</evidence>
<keyword evidence="9" id="KW-0812">Transmembrane</keyword>
<evidence type="ECO:0000256" key="8">
    <source>
        <dbReference type="ARBA" id="ARBA00023012"/>
    </source>
</evidence>
<evidence type="ECO:0000313" key="11">
    <source>
        <dbReference type="EMBL" id="WBM81003.1"/>
    </source>
</evidence>
<dbReference type="PANTHER" id="PTHR24421">
    <property type="entry name" value="NITRATE/NITRITE SENSOR PROTEIN NARX-RELATED"/>
    <property type="match status" value="1"/>
</dbReference>
<dbReference type="Gene3D" id="3.30.565.10">
    <property type="entry name" value="Histidine kinase-like ATPase, C-terminal domain"/>
    <property type="match status" value="1"/>
</dbReference>
<evidence type="ECO:0000256" key="7">
    <source>
        <dbReference type="ARBA" id="ARBA00022840"/>
    </source>
</evidence>
<evidence type="ECO:0000256" key="1">
    <source>
        <dbReference type="ARBA" id="ARBA00000085"/>
    </source>
</evidence>
<gene>
    <name evidence="11" type="ORF">KIV56_06985</name>
</gene>